<dbReference type="Pfam" id="PF13091">
    <property type="entry name" value="PLDc_2"/>
    <property type="match status" value="1"/>
</dbReference>
<organism evidence="6 7">
    <name type="scientific">Burkholderia contaminans</name>
    <dbReference type="NCBI Taxonomy" id="488447"/>
    <lineage>
        <taxon>Bacteria</taxon>
        <taxon>Pseudomonadati</taxon>
        <taxon>Pseudomonadota</taxon>
        <taxon>Betaproteobacteria</taxon>
        <taxon>Burkholderiales</taxon>
        <taxon>Burkholderiaceae</taxon>
        <taxon>Burkholderia</taxon>
        <taxon>Burkholderia cepacia complex</taxon>
    </lineage>
</organism>
<protein>
    <submittedName>
        <fullName evidence="6">Phosphatidylserine/phosphatidylglycerophosphate/ cardiolipin synthase family protein</fullName>
    </submittedName>
</protein>
<evidence type="ECO:0000256" key="1">
    <source>
        <dbReference type="ARBA" id="ARBA00000798"/>
    </source>
</evidence>
<evidence type="ECO:0000259" key="5">
    <source>
        <dbReference type="PROSITE" id="PS50035"/>
    </source>
</evidence>
<dbReference type="PROSITE" id="PS50035">
    <property type="entry name" value="PLD"/>
    <property type="match status" value="1"/>
</dbReference>
<reference evidence="6 7" key="1">
    <citation type="submission" date="2018-01" db="EMBL/GenBank/DDBJ databases">
        <title>Successful Treatment of Persistent Burkholderia cepacia Bacteremia with Ceftazidime-Avibactam.</title>
        <authorList>
            <person name="Tamma P."/>
            <person name="Fan Y."/>
            <person name="Bergman Y."/>
            <person name="Sick-Samuels A."/>
            <person name="Hsu A."/>
            <person name="Timp W."/>
            <person name="Simner P."/>
        </authorList>
    </citation>
    <scope>NUCLEOTIDE SEQUENCE [LARGE SCALE GENOMIC DNA]</scope>
    <source>
        <strain evidence="6 7">170816</strain>
    </source>
</reference>
<keyword evidence="4" id="KW-0443">Lipid metabolism</keyword>
<gene>
    <name evidence="6" type="ORF">C3743_10100</name>
</gene>
<dbReference type="GO" id="GO:0004630">
    <property type="term" value="F:phospholipase D activity"/>
    <property type="evidence" value="ECO:0007669"/>
    <property type="project" value="UniProtKB-EC"/>
</dbReference>
<comment type="catalytic activity">
    <reaction evidence="1">
        <text>a 1,2-diacyl-sn-glycero-3-phosphocholine + H2O = a 1,2-diacyl-sn-glycero-3-phosphate + choline + H(+)</text>
        <dbReference type="Rhea" id="RHEA:14445"/>
        <dbReference type="ChEBI" id="CHEBI:15354"/>
        <dbReference type="ChEBI" id="CHEBI:15377"/>
        <dbReference type="ChEBI" id="CHEBI:15378"/>
        <dbReference type="ChEBI" id="CHEBI:57643"/>
        <dbReference type="ChEBI" id="CHEBI:58608"/>
        <dbReference type="EC" id="3.1.4.4"/>
    </reaction>
</comment>
<dbReference type="EMBL" id="PQVP01000001">
    <property type="protein sequence ID" value="POZ86786.1"/>
    <property type="molecule type" value="Genomic_DNA"/>
</dbReference>
<sequence length="694" mass="77646">MATPNQKITTPIAQNETSAANVCLPWYVQNTEYGPKSGSFRPLVNGETAFRAVYDAIAGAKHSIDIICWGFQPSMYFRRDGSGMRIGALLEQKGKEGCKVRLLCWHDDLYVAELSENNMPGFDGITRLKQSFSQNMYDSHPLMAPDYQTAEERKFDTEWYRRANLNNVTRGGSASLANRVVDDVVMAPVKAVQSLTSLSDVPTKFLHRKEAMTNIEIATRGFSFSERAEIIGRVWNYGSKSDWNAAMKRGAAKGMGSEPTHHQKMVLIDYEDPDLATGFVMGHNMLDQYWDTDDHHYDPKTPSTGRNGPCPWQDISSRVTGPILEDLNKNFCEAWDDATGQNLTKLRAGQAGKQKIRTDSPDDLKVRAQVLRTQSQKGKRDIGKMYLQAINNATQYIFIQNQYFRWQELATKIKNVATTHLRWGRDVGQDGPIYLFVITNSSDAAVGNGTVRTYQMLNSLGYGNTMPGVALLEREEGMTGQQKAVDDQLTAQQHSLESQLAAEQASLQKMQSQGVNPFDGMAMQGAANYYQASQSRQQDIQIGLDEVQRKKRANANIRPDAPPMDVPGLKIHICTLVAPDSHPDNWLPVYVHAKLMTVDDAFMTLGSANVNIRSMNVDSELNICHENSDITKPLRKKLWGLHTNGAGDLDDYASSFKAWGTILDRNKTLNNKGMKPIASLVRFERTSDNRTYDD</sequence>
<dbReference type="InterPro" id="IPR025202">
    <property type="entry name" value="PLD-like_dom"/>
</dbReference>
<dbReference type="InterPro" id="IPR001736">
    <property type="entry name" value="PLipase_D/transphosphatidylase"/>
</dbReference>
<evidence type="ECO:0000256" key="2">
    <source>
        <dbReference type="ARBA" id="ARBA00022737"/>
    </source>
</evidence>
<comment type="caution">
    <text evidence="6">The sequence shown here is derived from an EMBL/GenBank/DDBJ whole genome shotgun (WGS) entry which is preliminary data.</text>
</comment>
<dbReference type="SUPFAM" id="SSF56024">
    <property type="entry name" value="Phospholipase D/nuclease"/>
    <property type="match status" value="2"/>
</dbReference>
<dbReference type="Proteomes" id="UP000238655">
    <property type="component" value="Chromosome 2"/>
</dbReference>
<feature type="domain" description="PLD phosphodiesterase" evidence="5">
    <location>
        <begin position="587"/>
        <end position="614"/>
    </location>
</feature>
<dbReference type="PANTHER" id="PTHR18896">
    <property type="entry name" value="PHOSPHOLIPASE D"/>
    <property type="match status" value="1"/>
</dbReference>
<dbReference type="SMART" id="SM00155">
    <property type="entry name" value="PLDc"/>
    <property type="match status" value="2"/>
</dbReference>
<dbReference type="PANTHER" id="PTHR18896:SF76">
    <property type="entry name" value="PHOSPHOLIPASE"/>
    <property type="match status" value="1"/>
</dbReference>
<keyword evidence="3" id="KW-0378">Hydrolase</keyword>
<dbReference type="InterPro" id="IPR015679">
    <property type="entry name" value="PLipase_D_fam"/>
</dbReference>
<dbReference type="Gene3D" id="3.30.870.10">
    <property type="entry name" value="Endonuclease Chain A"/>
    <property type="match status" value="3"/>
</dbReference>
<evidence type="ECO:0000313" key="7">
    <source>
        <dbReference type="Proteomes" id="UP000238655"/>
    </source>
</evidence>
<dbReference type="RefSeq" id="WP_089462151.1">
    <property type="nucleotide sequence ID" value="NZ_CM009576.1"/>
</dbReference>
<evidence type="ECO:0000256" key="4">
    <source>
        <dbReference type="ARBA" id="ARBA00023098"/>
    </source>
</evidence>
<dbReference type="GO" id="GO:0009395">
    <property type="term" value="P:phospholipid catabolic process"/>
    <property type="evidence" value="ECO:0007669"/>
    <property type="project" value="TreeGrafter"/>
</dbReference>
<evidence type="ECO:0000256" key="3">
    <source>
        <dbReference type="ARBA" id="ARBA00022801"/>
    </source>
</evidence>
<accession>A0A2S5E676</accession>
<proteinExistence type="predicted"/>
<evidence type="ECO:0000313" key="6">
    <source>
        <dbReference type="EMBL" id="POZ86786.1"/>
    </source>
</evidence>
<dbReference type="AlphaFoldDB" id="A0A2S5E676"/>
<name>A0A2S5E676_9BURK</name>
<keyword evidence="2" id="KW-0677">Repeat</keyword>